<gene>
    <name evidence="2" type="ORF">SELMODRAFT_404311</name>
</gene>
<evidence type="ECO:0000313" key="2">
    <source>
        <dbReference type="EMBL" id="EFJ35950.1"/>
    </source>
</evidence>
<feature type="region of interest" description="Disordered" evidence="1">
    <location>
        <begin position="98"/>
        <end position="137"/>
    </location>
</feature>
<dbReference type="Gramene" id="EFJ35950">
    <property type="protein sequence ID" value="EFJ35950"/>
    <property type="gene ID" value="SELMODRAFT_404311"/>
</dbReference>
<dbReference type="InParanoid" id="D8QUX9"/>
<accession>D8QUX9</accession>
<evidence type="ECO:0000256" key="1">
    <source>
        <dbReference type="SAM" id="MobiDB-lite"/>
    </source>
</evidence>
<sequence>MEVHRQAETGMRTDPILCNVYVGNAHVREVPVKDIQVEPALLWLLKNASPEGQEITKLVRRQDTDTLSQLTGLLVRESRTGCLLALVANKTWARKELLDTSRPKGNETSKQARQEHQRGGARDDQRCYSGGISSGCN</sequence>
<reference evidence="2 3" key="1">
    <citation type="journal article" date="2011" name="Science">
        <title>The Selaginella genome identifies genetic changes associated with the evolution of vascular plants.</title>
        <authorList>
            <person name="Banks J.A."/>
            <person name="Nishiyama T."/>
            <person name="Hasebe M."/>
            <person name="Bowman J.L."/>
            <person name="Gribskov M."/>
            <person name="dePamphilis C."/>
            <person name="Albert V.A."/>
            <person name="Aono N."/>
            <person name="Aoyama T."/>
            <person name="Ambrose B.A."/>
            <person name="Ashton N.W."/>
            <person name="Axtell M.J."/>
            <person name="Barker E."/>
            <person name="Barker M.S."/>
            <person name="Bennetzen J.L."/>
            <person name="Bonawitz N.D."/>
            <person name="Chapple C."/>
            <person name="Cheng C."/>
            <person name="Correa L.G."/>
            <person name="Dacre M."/>
            <person name="DeBarry J."/>
            <person name="Dreyer I."/>
            <person name="Elias M."/>
            <person name="Engstrom E.M."/>
            <person name="Estelle M."/>
            <person name="Feng L."/>
            <person name="Finet C."/>
            <person name="Floyd S.K."/>
            <person name="Frommer W.B."/>
            <person name="Fujita T."/>
            <person name="Gramzow L."/>
            <person name="Gutensohn M."/>
            <person name="Harholt J."/>
            <person name="Hattori M."/>
            <person name="Heyl A."/>
            <person name="Hirai T."/>
            <person name="Hiwatashi Y."/>
            <person name="Ishikawa M."/>
            <person name="Iwata M."/>
            <person name="Karol K.G."/>
            <person name="Koehler B."/>
            <person name="Kolukisaoglu U."/>
            <person name="Kubo M."/>
            <person name="Kurata T."/>
            <person name="Lalonde S."/>
            <person name="Li K."/>
            <person name="Li Y."/>
            <person name="Litt A."/>
            <person name="Lyons E."/>
            <person name="Manning G."/>
            <person name="Maruyama T."/>
            <person name="Michael T.P."/>
            <person name="Mikami K."/>
            <person name="Miyazaki S."/>
            <person name="Morinaga S."/>
            <person name="Murata T."/>
            <person name="Mueller-Roeber B."/>
            <person name="Nelson D.R."/>
            <person name="Obara M."/>
            <person name="Oguri Y."/>
            <person name="Olmstead R.G."/>
            <person name="Onodera N."/>
            <person name="Petersen B.L."/>
            <person name="Pils B."/>
            <person name="Prigge M."/>
            <person name="Rensing S.A."/>
            <person name="Riano-Pachon D.M."/>
            <person name="Roberts A.W."/>
            <person name="Sato Y."/>
            <person name="Scheller H.V."/>
            <person name="Schulz B."/>
            <person name="Schulz C."/>
            <person name="Shakirov E.V."/>
            <person name="Shibagaki N."/>
            <person name="Shinohara N."/>
            <person name="Shippen D.E."/>
            <person name="Soerensen I."/>
            <person name="Sotooka R."/>
            <person name="Sugimoto N."/>
            <person name="Sugita M."/>
            <person name="Sumikawa N."/>
            <person name="Tanurdzic M."/>
            <person name="Theissen G."/>
            <person name="Ulvskov P."/>
            <person name="Wakazuki S."/>
            <person name="Weng J.K."/>
            <person name="Willats W.W."/>
            <person name="Wipf D."/>
            <person name="Wolf P.G."/>
            <person name="Yang L."/>
            <person name="Zimmer A.D."/>
            <person name="Zhu Q."/>
            <person name="Mitros T."/>
            <person name="Hellsten U."/>
            <person name="Loque D."/>
            <person name="Otillar R."/>
            <person name="Salamov A."/>
            <person name="Schmutz J."/>
            <person name="Shapiro H."/>
            <person name="Lindquist E."/>
            <person name="Lucas S."/>
            <person name="Rokhsar D."/>
            <person name="Grigoriev I.V."/>
        </authorList>
    </citation>
    <scope>NUCLEOTIDE SEQUENCE [LARGE SCALE GENOMIC DNA]</scope>
</reference>
<dbReference type="KEGG" id="smo:SELMODRAFT_404311"/>
<proteinExistence type="predicted"/>
<dbReference type="HOGENOM" id="CLU_1868662_0_0_1"/>
<feature type="compositionally biased region" description="Basic and acidic residues" evidence="1">
    <location>
        <begin position="98"/>
        <end position="126"/>
    </location>
</feature>
<organism evidence="3">
    <name type="scientific">Selaginella moellendorffii</name>
    <name type="common">Spikemoss</name>
    <dbReference type="NCBI Taxonomy" id="88036"/>
    <lineage>
        <taxon>Eukaryota</taxon>
        <taxon>Viridiplantae</taxon>
        <taxon>Streptophyta</taxon>
        <taxon>Embryophyta</taxon>
        <taxon>Tracheophyta</taxon>
        <taxon>Lycopodiopsida</taxon>
        <taxon>Selaginellales</taxon>
        <taxon>Selaginellaceae</taxon>
        <taxon>Selaginella</taxon>
    </lineage>
</organism>
<keyword evidence="3" id="KW-1185">Reference proteome</keyword>
<dbReference type="AlphaFoldDB" id="D8QUX9"/>
<protein>
    <submittedName>
        <fullName evidence="2">Uncharacterized protein</fullName>
    </submittedName>
</protein>
<name>D8QUX9_SELML</name>
<evidence type="ECO:0000313" key="3">
    <source>
        <dbReference type="Proteomes" id="UP000001514"/>
    </source>
</evidence>
<dbReference type="Proteomes" id="UP000001514">
    <property type="component" value="Unassembled WGS sequence"/>
</dbReference>
<dbReference type="EMBL" id="GL377567">
    <property type="protein sequence ID" value="EFJ35950.1"/>
    <property type="molecule type" value="Genomic_DNA"/>
</dbReference>